<dbReference type="Proteomes" id="UP001054945">
    <property type="component" value="Unassembled WGS sequence"/>
</dbReference>
<organism evidence="1 2">
    <name type="scientific">Caerostris extrusa</name>
    <name type="common">Bark spider</name>
    <name type="synonym">Caerostris bankana</name>
    <dbReference type="NCBI Taxonomy" id="172846"/>
    <lineage>
        <taxon>Eukaryota</taxon>
        <taxon>Metazoa</taxon>
        <taxon>Ecdysozoa</taxon>
        <taxon>Arthropoda</taxon>
        <taxon>Chelicerata</taxon>
        <taxon>Arachnida</taxon>
        <taxon>Araneae</taxon>
        <taxon>Araneomorphae</taxon>
        <taxon>Entelegynae</taxon>
        <taxon>Araneoidea</taxon>
        <taxon>Araneidae</taxon>
        <taxon>Caerostris</taxon>
    </lineage>
</organism>
<accession>A0AAV4Q6E1</accession>
<proteinExistence type="predicted"/>
<dbReference type="EMBL" id="BPLR01005644">
    <property type="protein sequence ID" value="GIY03966.1"/>
    <property type="molecule type" value="Genomic_DNA"/>
</dbReference>
<evidence type="ECO:0008006" key="3">
    <source>
        <dbReference type="Google" id="ProtNLM"/>
    </source>
</evidence>
<protein>
    <recommendedName>
        <fullName evidence="3">Ribosomal protein L20</fullName>
    </recommendedName>
</protein>
<keyword evidence="2" id="KW-1185">Reference proteome</keyword>
<name>A0AAV4Q6E1_CAEEX</name>
<reference evidence="1 2" key="1">
    <citation type="submission" date="2021-06" db="EMBL/GenBank/DDBJ databases">
        <title>Caerostris extrusa draft genome.</title>
        <authorList>
            <person name="Kono N."/>
            <person name="Arakawa K."/>
        </authorList>
    </citation>
    <scope>NUCLEOTIDE SEQUENCE [LARGE SCALE GENOMIC DNA]</scope>
</reference>
<gene>
    <name evidence="1" type="ORF">CEXT_8211</name>
</gene>
<sequence>MESNPTENKSTFISLLKRQTHARLSKSNKHGTECPETPQQKGKSRIVLVAMTTGDFRQIWKALFVFRLGFLNALIENRNKRSSFFFALQQSIAKSIYKIHASCSSFSRLQWEKNRGYQTLKGFNTQVLKLFDASTKKSVPCIKAIEYSNAKSTKKNRVLLGQEDDKY</sequence>
<evidence type="ECO:0000313" key="1">
    <source>
        <dbReference type="EMBL" id="GIY03966.1"/>
    </source>
</evidence>
<dbReference type="AlphaFoldDB" id="A0AAV4Q6E1"/>
<comment type="caution">
    <text evidence="1">The sequence shown here is derived from an EMBL/GenBank/DDBJ whole genome shotgun (WGS) entry which is preliminary data.</text>
</comment>
<evidence type="ECO:0000313" key="2">
    <source>
        <dbReference type="Proteomes" id="UP001054945"/>
    </source>
</evidence>